<protein>
    <submittedName>
        <fullName evidence="2">Uncharacterized protein</fullName>
    </submittedName>
</protein>
<keyword evidence="1" id="KW-0472">Membrane</keyword>
<keyword evidence="1" id="KW-0812">Transmembrane</keyword>
<proteinExistence type="predicted"/>
<organism evidence="2 3">
    <name type="scientific">Eumeta variegata</name>
    <name type="common">Bagworm moth</name>
    <name type="synonym">Eumeta japonica</name>
    <dbReference type="NCBI Taxonomy" id="151549"/>
    <lineage>
        <taxon>Eukaryota</taxon>
        <taxon>Metazoa</taxon>
        <taxon>Ecdysozoa</taxon>
        <taxon>Arthropoda</taxon>
        <taxon>Hexapoda</taxon>
        <taxon>Insecta</taxon>
        <taxon>Pterygota</taxon>
        <taxon>Neoptera</taxon>
        <taxon>Endopterygota</taxon>
        <taxon>Lepidoptera</taxon>
        <taxon>Glossata</taxon>
        <taxon>Ditrysia</taxon>
        <taxon>Tineoidea</taxon>
        <taxon>Psychidae</taxon>
        <taxon>Oiketicinae</taxon>
        <taxon>Eumeta</taxon>
    </lineage>
</organism>
<reference evidence="2 3" key="1">
    <citation type="journal article" date="2019" name="Commun. Biol.">
        <title>The bagworm genome reveals a unique fibroin gene that provides high tensile strength.</title>
        <authorList>
            <person name="Kono N."/>
            <person name="Nakamura H."/>
            <person name="Ohtoshi R."/>
            <person name="Tomita M."/>
            <person name="Numata K."/>
            <person name="Arakawa K."/>
        </authorList>
    </citation>
    <scope>NUCLEOTIDE SEQUENCE [LARGE SCALE GENOMIC DNA]</scope>
</reference>
<gene>
    <name evidence="2" type="ORF">EVAR_46177_1</name>
</gene>
<dbReference type="EMBL" id="BGZK01001026">
    <property type="protein sequence ID" value="GBP68860.1"/>
    <property type="molecule type" value="Genomic_DNA"/>
</dbReference>
<sequence length="102" mass="11626">MLKKLRSASLRIFYASELAVSWRCCAQMCWSVDLFSSYRALVHSEAASLNASSPDHNDESTIANPQRYRKRAGMVRLKFYYHVAALIYPGLPLSIRQIVCPE</sequence>
<keyword evidence="3" id="KW-1185">Reference proteome</keyword>
<feature type="transmembrane region" description="Helical" evidence="1">
    <location>
        <begin position="79"/>
        <end position="99"/>
    </location>
</feature>
<dbReference type="AlphaFoldDB" id="A0A4C1Y042"/>
<evidence type="ECO:0000313" key="3">
    <source>
        <dbReference type="Proteomes" id="UP000299102"/>
    </source>
</evidence>
<evidence type="ECO:0000256" key="1">
    <source>
        <dbReference type="SAM" id="Phobius"/>
    </source>
</evidence>
<accession>A0A4C1Y042</accession>
<keyword evidence="1" id="KW-1133">Transmembrane helix</keyword>
<name>A0A4C1Y042_EUMVA</name>
<dbReference type="Proteomes" id="UP000299102">
    <property type="component" value="Unassembled WGS sequence"/>
</dbReference>
<evidence type="ECO:0000313" key="2">
    <source>
        <dbReference type="EMBL" id="GBP68860.1"/>
    </source>
</evidence>
<comment type="caution">
    <text evidence="2">The sequence shown here is derived from an EMBL/GenBank/DDBJ whole genome shotgun (WGS) entry which is preliminary data.</text>
</comment>